<dbReference type="EMBL" id="CAJVQC010062082">
    <property type="protein sequence ID" value="CAG8802353.1"/>
    <property type="molecule type" value="Genomic_DNA"/>
</dbReference>
<accession>A0ACA9RNV2</accession>
<evidence type="ECO:0000313" key="1">
    <source>
        <dbReference type="EMBL" id="CAG8802353.1"/>
    </source>
</evidence>
<feature type="non-terminal residue" evidence="1">
    <location>
        <position position="1"/>
    </location>
</feature>
<dbReference type="Proteomes" id="UP000789920">
    <property type="component" value="Unassembled WGS sequence"/>
</dbReference>
<evidence type="ECO:0000313" key="2">
    <source>
        <dbReference type="Proteomes" id="UP000789920"/>
    </source>
</evidence>
<comment type="caution">
    <text evidence="1">The sequence shown here is derived from an EMBL/GenBank/DDBJ whole genome shotgun (WGS) entry which is preliminary data.</text>
</comment>
<keyword evidence="2" id="KW-1185">Reference proteome</keyword>
<organism evidence="1 2">
    <name type="scientific">Racocetra persica</name>
    <dbReference type="NCBI Taxonomy" id="160502"/>
    <lineage>
        <taxon>Eukaryota</taxon>
        <taxon>Fungi</taxon>
        <taxon>Fungi incertae sedis</taxon>
        <taxon>Mucoromycota</taxon>
        <taxon>Glomeromycotina</taxon>
        <taxon>Glomeromycetes</taxon>
        <taxon>Diversisporales</taxon>
        <taxon>Gigasporaceae</taxon>
        <taxon>Racocetra</taxon>
    </lineage>
</organism>
<sequence>NFGIKEIDAEIFANIKSECQVNLPNLVILESRPASNNNKIIFESIDIFLKNLGQDIIDLACNATIFSRTKLYKIKI</sequence>
<protein>
    <submittedName>
        <fullName evidence="1">8195_t:CDS:1</fullName>
    </submittedName>
</protein>
<proteinExistence type="predicted"/>
<name>A0ACA9RNV2_9GLOM</name>
<reference evidence="1" key="1">
    <citation type="submission" date="2021-06" db="EMBL/GenBank/DDBJ databases">
        <authorList>
            <person name="Kallberg Y."/>
            <person name="Tangrot J."/>
            <person name="Rosling A."/>
        </authorList>
    </citation>
    <scope>NUCLEOTIDE SEQUENCE</scope>
    <source>
        <strain evidence="1">MA461A</strain>
    </source>
</reference>
<gene>
    <name evidence="1" type="ORF">RPERSI_LOCUS21298</name>
</gene>